<evidence type="ECO:0000256" key="1">
    <source>
        <dbReference type="SAM" id="MobiDB-lite"/>
    </source>
</evidence>
<keyword evidence="3" id="KW-1185">Reference proteome</keyword>
<name>A0ABR2Q0K9_9ROSI</name>
<organism evidence="2 3">
    <name type="scientific">Hibiscus sabdariffa</name>
    <name type="common">roselle</name>
    <dbReference type="NCBI Taxonomy" id="183260"/>
    <lineage>
        <taxon>Eukaryota</taxon>
        <taxon>Viridiplantae</taxon>
        <taxon>Streptophyta</taxon>
        <taxon>Embryophyta</taxon>
        <taxon>Tracheophyta</taxon>
        <taxon>Spermatophyta</taxon>
        <taxon>Magnoliopsida</taxon>
        <taxon>eudicotyledons</taxon>
        <taxon>Gunneridae</taxon>
        <taxon>Pentapetalae</taxon>
        <taxon>rosids</taxon>
        <taxon>malvids</taxon>
        <taxon>Malvales</taxon>
        <taxon>Malvaceae</taxon>
        <taxon>Malvoideae</taxon>
        <taxon>Hibiscus</taxon>
    </lineage>
</organism>
<reference evidence="2 3" key="1">
    <citation type="journal article" date="2024" name="G3 (Bethesda)">
        <title>Genome assembly of Hibiscus sabdariffa L. provides insights into metabolisms of medicinal natural products.</title>
        <authorList>
            <person name="Kim T."/>
        </authorList>
    </citation>
    <scope>NUCLEOTIDE SEQUENCE [LARGE SCALE GENOMIC DNA]</scope>
    <source>
        <strain evidence="2">TK-2024</strain>
        <tissue evidence="2">Old leaves</tissue>
    </source>
</reference>
<proteinExistence type="predicted"/>
<evidence type="ECO:0000313" key="3">
    <source>
        <dbReference type="Proteomes" id="UP001396334"/>
    </source>
</evidence>
<feature type="compositionally biased region" description="Polar residues" evidence="1">
    <location>
        <begin position="1"/>
        <end position="15"/>
    </location>
</feature>
<gene>
    <name evidence="2" type="ORF">V6N11_045323</name>
</gene>
<sequence length="229" mass="24121">MAPTTGETPAANTSDELPAQMLSDDSSEQAFSNKRDFGLFLSPCVPTTASGCDTEVDLPVVPDVPPVVSSTPSQAAATSMCGAEPDDVIASSPVVPQGSTMPSSVIEGCVDVTQEPATDPSHDSLLVSTGASSHDLPDDLFAPDATGSNPVSDEAILAPSNTHHMVTRSKVGVFKPKIFQLQYSEVPTSVHDALQHPEWKKAVMAEYNALLNNETWELVELSEGRKAMV</sequence>
<dbReference type="EMBL" id="JBBPBN010000047">
    <property type="protein sequence ID" value="KAK8994223.1"/>
    <property type="molecule type" value="Genomic_DNA"/>
</dbReference>
<comment type="caution">
    <text evidence="2">The sequence shown here is derived from an EMBL/GenBank/DDBJ whole genome shotgun (WGS) entry which is preliminary data.</text>
</comment>
<evidence type="ECO:0000313" key="2">
    <source>
        <dbReference type="EMBL" id="KAK8994223.1"/>
    </source>
</evidence>
<accession>A0ABR2Q0K9</accession>
<protein>
    <submittedName>
        <fullName evidence="2">Uncharacterized protein</fullName>
    </submittedName>
</protein>
<dbReference type="Proteomes" id="UP001396334">
    <property type="component" value="Unassembled WGS sequence"/>
</dbReference>
<feature type="region of interest" description="Disordered" evidence="1">
    <location>
        <begin position="1"/>
        <end position="29"/>
    </location>
</feature>